<reference evidence="3" key="1">
    <citation type="journal article" date="2019" name="Int. J. Syst. Evol. Microbiol.">
        <title>The Global Catalogue of Microorganisms (GCM) 10K type strain sequencing project: providing services to taxonomists for standard genome sequencing and annotation.</title>
        <authorList>
            <consortium name="The Broad Institute Genomics Platform"/>
            <consortium name="The Broad Institute Genome Sequencing Center for Infectious Disease"/>
            <person name="Wu L."/>
            <person name="Ma J."/>
        </authorList>
    </citation>
    <scope>NUCLEOTIDE SEQUENCE [LARGE SCALE GENOMIC DNA]</scope>
    <source>
        <strain evidence="3">KCTC 52298</strain>
    </source>
</reference>
<dbReference type="EMBL" id="JBHULD010000025">
    <property type="protein sequence ID" value="MFD2557199.1"/>
    <property type="molecule type" value="Genomic_DNA"/>
</dbReference>
<sequence length="97" mass="11607">MEQGDYKFQYHGAACRLEKHGVICEYDLLPENEYPVKFSNWELNEFINTSEKWKTVKYSLEELHEILLQLVEDKKASSFGDRVYNIFCLSNKRYECI</sequence>
<evidence type="ECO:0000259" key="1">
    <source>
        <dbReference type="Pfam" id="PF21837"/>
    </source>
</evidence>
<evidence type="ECO:0000313" key="3">
    <source>
        <dbReference type="Proteomes" id="UP001597440"/>
    </source>
</evidence>
<feature type="domain" description="DUF6896" evidence="1">
    <location>
        <begin position="4"/>
        <end position="79"/>
    </location>
</feature>
<gene>
    <name evidence="2" type="ORF">ACFSQW_22600</name>
</gene>
<dbReference type="Proteomes" id="UP001597440">
    <property type="component" value="Unassembled WGS sequence"/>
</dbReference>
<dbReference type="Pfam" id="PF21837">
    <property type="entry name" value="DUF6896"/>
    <property type="match status" value="1"/>
</dbReference>
<accession>A0ABW5L8T0</accession>
<dbReference type="RefSeq" id="WP_210354424.1">
    <property type="nucleotide sequence ID" value="NZ_JAEQMU010000002.1"/>
</dbReference>
<evidence type="ECO:0000313" key="2">
    <source>
        <dbReference type="EMBL" id="MFD2557199.1"/>
    </source>
</evidence>
<dbReference type="InterPro" id="IPR054191">
    <property type="entry name" value="DUF6896"/>
</dbReference>
<protein>
    <submittedName>
        <fullName evidence="2">DUF6896 domain-containing protein</fullName>
    </submittedName>
</protein>
<organism evidence="2 3">
    <name type="scientific">Sphingobacterium tabacisoli</name>
    <dbReference type="NCBI Taxonomy" id="2044855"/>
    <lineage>
        <taxon>Bacteria</taxon>
        <taxon>Pseudomonadati</taxon>
        <taxon>Bacteroidota</taxon>
        <taxon>Sphingobacteriia</taxon>
        <taxon>Sphingobacteriales</taxon>
        <taxon>Sphingobacteriaceae</taxon>
        <taxon>Sphingobacterium</taxon>
    </lineage>
</organism>
<comment type="caution">
    <text evidence="2">The sequence shown here is derived from an EMBL/GenBank/DDBJ whole genome shotgun (WGS) entry which is preliminary data.</text>
</comment>
<name>A0ABW5L8T0_9SPHI</name>
<proteinExistence type="predicted"/>
<keyword evidence="3" id="KW-1185">Reference proteome</keyword>